<keyword evidence="3" id="KW-1185">Reference proteome</keyword>
<evidence type="ECO:0000313" key="3">
    <source>
        <dbReference type="Proteomes" id="UP000006875"/>
    </source>
</evidence>
<dbReference type="KEGG" id="ipo:Ilyop_0710"/>
<dbReference type="OrthoDB" id="93460at2"/>
<dbReference type="AlphaFoldDB" id="E3H6X8"/>
<dbReference type="eggNOG" id="COG4967">
    <property type="taxonomic scope" value="Bacteria"/>
</dbReference>
<evidence type="ECO:0000313" key="2">
    <source>
        <dbReference type="EMBL" id="ADO82497.1"/>
    </source>
</evidence>
<dbReference type="Proteomes" id="UP000006875">
    <property type="component" value="Chromosome"/>
</dbReference>
<dbReference type="EMBL" id="CP002281">
    <property type="protein sequence ID" value="ADO82497.1"/>
    <property type="molecule type" value="Genomic_DNA"/>
</dbReference>
<dbReference type="HOGENOM" id="CLU_1208469_0_0_0"/>
<evidence type="ECO:0000256" key="1">
    <source>
        <dbReference type="SAM" id="Phobius"/>
    </source>
</evidence>
<gene>
    <name evidence="2" type="ordered locus">Ilyop_0710</name>
</gene>
<accession>E3H6X8</accession>
<keyword evidence="1" id="KW-1133">Transmembrane helix</keyword>
<organism evidence="2 3">
    <name type="scientific">Ilyobacter polytropus (strain ATCC 51220 / DSM 2926 / LMG 16218 / CuHBu1)</name>
    <dbReference type="NCBI Taxonomy" id="572544"/>
    <lineage>
        <taxon>Bacteria</taxon>
        <taxon>Fusobacteriati</taxon>
        <taxon>Fusobacteriota</taxon>
        <taxon>Fusobacteriia</taxon>
        <taxon>Fusobacteriales</taxon>
        <taxon>Fusobacteriaceae</taxon>
        <taxon>Ilyobacter</taxon>
    </lineage>
</organism>
<protein>
    <submittedName>
        <fullName evidence="2">Uncharacterized protein</fullName>
    </submittedName>
</protein>
<dbReference type="STRING" id="572544.Ilyop_0710"/>
<feature type="transmembrane region" description="Helical" evidence="1">
    <location>
        <begin position="7"/>
        <end position="25"/>
    </location>
</feature>
<reference evidence="2 3" key="1">
    <citation type="journal article" date="2010" name="Stand. Genomic Sci.">
        <title>Complete genome sequence of Ilyobacter polytropus type strain (CuHbu1).</title>
        <authorList>
            <person name="Sikorski J."/>
            <person name="Chertkov O."/>
            <person name="Lapidus A."/>
            <person name="Nolan M."/>
            <person name="Lucas S."/>
            <person name="Del Rio T.G."/>
            <person name="Tice H."/>
            <person name="Cheng J.F."/>
            <person name="Tapia R."/>
            <person name="Han C."/>
            <person name="Goodwin L."/>
            <person name="Pitluck S."/>
            <person name="Liolios K."/>
            <person name="Ivanova N."/>
            <person name="Mavromatis K."/>
            <person name="Mikhailova N."/>
            <person name="Pati A."/>
            <person name="Chen A."/>
            <person name="Palaniappan K."/>
            <person name="Land M."/>
            <person name="Hauser L."/>
            <person name="Chang Y.J."/>
            <person name="Jeffries C.D."/>
            <person name="Brambilla E."/>
            <person name="Yasawong M."/>
            <person name="Rohde M."/>
            <person name="Pukall R."/>
            <person name="Spring S."/>
            <person name="Goker M."/>
            <person name="Woyke T."/>
            <person name="Bristow J."/>
            <person name="Eisen J.A."/>
            <person name="Markowitz V."/>
            <person name="Hugenholtz P."/>
            <person name="Kyrpides N.C."/>
            <person name="Klenk H.P."/>
        </authorList>
    </citation>
    <scope>NUCLEOTIDE SEQUENCE [LARGE SCALE GENOMIC DNA]</scope>
    <source>
        <strain evidence="3">ATCC 51220 / DSM 2926 / LMG 16218 / CuHBu1</strain>
    </source>
</reference>
<keyword evidence="1" id="KW-0472">Membrane</keyword>
<proteinExistence type="predicted"/>
<keyword evidence="1" id="KW-0812">Transmembrane</keyword>
<name>E3H6X8_ILYPC</name>
<sequence length="187" mass="20768">MKRKGSVLIECLIAIVIFLIGMIPITRFTINSLCMDRRSAEIEEAARIATTIIDYVKSKGYTTVVANASWDTDKYYAESHTITDGETDTGDLLDSTLTLEGRGIDLEDAEFTISMMETNLELVTEDTYTNPVTNSTASDVIFGTGGLLEDQPVYGTVTLTYQSSKSTEEEIREYSENFILVPMENLN</sequence>
<dbReference type="RefSeq" id="WP_013387167.1">
    <property type="nucleotide sequence ID" value="NC_014632.1"/>
</dbReference>